<reference evidence="1" key="1">
    <citation type="submission" date="2013-05" db="EMBL/GenBank/DDBJ databases">
        <authorList>
            <person name="Yim A.K.Y."/>
            <person name="Chan T.F."/>
            <person name="Ji K.M."/>
            <person name="Liu X.Y."/>
            <person name="Zhou J.W."/>
            <person name="Li R.Q."/>
            <person name="Yang K.Y."/>
            <person name="Li J."/>
            <person name="Li M."/>
            <person name="Law P.T.W."/>
            <person name="Wu Y.L."/>
            <person name="Cai Z.L."/>
            <person name="Qin H."/>
            <person name="Bao Y."/>
            <person name="Leung R.K.K."/>
            <person name="Ng P.K.S."/>
            <person name="Zou J."/>
            <person name="Zhong X.J."/>
            <person name="Ran P.X."/>
            <person name="Zhong N.S."/>
            <person name="Liu Z.G."/>
            <person name="Tsui S.K.W."/>
        </authorList>
    </citation>
    <scope>NUCLEOTIDE SEQUENCE</scope>
    <source>
        <strain evidence="1">Derf</strain>
        <tissue evidence="1">Whole organism</tissue>
    </source>
</reference>
<gene>
    <name evidence="1" type="ORF">DERF_000811</name>
</gene>
<comment type="caution">
    <text evidence="1">The sequence shown here is derived from an EMBL/GenBank/DDBJ whole genome shotgun (WGS) entry which is preliminary data.</text>
</comment>
<accession>A0A922L8Q6</accession>
<sequence>MTMSWLRINTIFVFCPGVKQVKQRTVTTVAETIINRVIFAGQSQVTIMEKNQQAGIEHMKKNPKGLWIGGE</sequence>
<evidence type="ECO:0000313" key="1">
    <source>
        <dbReference type="EMBL" id="KAH9526749.1"/>
    </source>
</evidence>
<keyword evidence="2" id="KW-1185">Reference proteome</keyword>
<dbReference type="Proteomes" id="UP000790347">
    <property type="component" value="Unassembled WGS sequence"/>
</dbReference>
<protein>
    <submittedName>
        <fullName evidence="1">Uncharacterized protein</fullName>
    </submittedName>
</protein>
<organism evidence="1 2">
    <name type="scientific">Dermatophagoides farinae</name>
    <name type="common">American house dust mite</name>
    <dbReference type="NCBI Taxonomy" id="6954"/>
    <lineage>
        <taxon>Eukaryota</taxon>
        <taxon>Metazoa</taxon>
        <taxon>Ecdysozoa</taxon>
        <taxon>Arthropoda</taxon>
        <taxon>Chelicerata</taxon>
        <taxon>Arachnida</taxon>
        <taxon>Acari</taxon>
        <taxon>Acariformes</taxon>
        <taxon>Sarcoptiformes</taxon>
        <taxon>Astigmata</taxon>
        <taxon>Psoroptidia</taxon>
        <taxon>Analgoidea</taxon>
        <taxon>Pyroglyphidae</taxon>
        <taxon>Dermatophagoidinae</taxon>
        <taxon>Dermatophagoides</taxon>
    </lineage>
</organism>
<dbReference type="EMBL" id="ASGP02000001">
    <property type="protein sequence ID" value="KAH9526749.1"/>
    <property type="molecule type" value="Genomic_DNA"/>
</dbReference>
<evidence type="ECO:0000313" key="2">
    <source>
        <dbReference type="Proteomes" id="UP000790347"/>
    </source>
</evidence>
<name>A0A922L8Q6_DERFA</name>
<dbReference type="AlphaFoldDB" id="A0A922L8Q6"/>
<reference evidence="1" key="2">
    <citation type="journal article" date="2022" name="Res Sq">
        <title>Comparative Genomics Reveals Insights into the Divergent Evolution of Astigmatic Mites and Household Pest Adaptations.</title>
        <authorList>
            <person name="Xiong Q."/>
            <person name="Wan A.T.-Y."/>
            <person name="Liu X.-Y."/>
            <person name="Fung C.S.-H."/>
            <person name="Xiao X."/>
            <person name="Malainual N."/>
            <person name="Hou J."/>
            <person name="Wang L."/>
            <person name="Wang M."/>
            <person name="Yang K."/>
            <person name="Cui Y."/>
            <person name="Leung E."/>
            <person name="Nong W."/>
            <person name="Shin S.-K."/>
            <person name="Au S."/>
            <person name="Jeong K.Y."/>
            <person name="Chew F.T."/>
            <person name="Hui J."/>
            <person name="Leung T.F."/>
            <person name="Tungtrongchitr A."/>
            <person name="Zhong N."/>
            <person name="Liu Z."/>
            <person name="Tsui S."/>
        </authorList>
    </citation>
    <scope>NUCLEOTIDE SEQUENCE</scope>
    <source>
        <strain evidence="1">Derf</strain>
        <tissue evidence="1">Whole organism</tissue>
    </source>
</reference>
<proteinExistence type="predicted"/>